<dbReference type="PIRSF" id="PIRSF002465">
    <property type="entry name" value="Phsphlp_syn_PlsX"/>
    <property type="match status" value="1"/>
</dbReference>
<evidence type="ECO:0000313" key="12">
    <source>
        <dbReference type="Proteomes" id="UP000297288"/>
    </source>
</evidence>
<evidence type="ECO:0000256" key="1">
    <source>
        <dbReference type="ARBA" id="ARBA00001232"/>
    </source>
</evidence>
<keyword evidence="7 10" id="KW-1208">Phospholipid metabolism</keyword>
<dbReference type="GO" id="GO:0005737">
    <property type="term" value="C:cytoplasm"/>
    <property type="evidence" value="ECO:0007669"/>
    <property type="project" value="UniProtKB-SubCell"/>
</dbReference>
<dbReference type="Gene3D" id="3.40.718.10">
    <property type="entry name" value="Isopropylmalate Dehydrogenase"/>
    <property type="match status" value="1"/>
</dbReference>
<comment type="catalytic activity">
    <reaction evidence="1 10">
        <text>a fatty acyl-[ACP] + phosphate = an acyl phosphate + holo-[ACP]</text>
        <dbReference type="Rhea" id="RHEA:42292"/>
        <dbReference type="Rhea" id="RHEA-COMP:9685"/>
        <dbReference type="Rhea" id="RHEA-COMP:14125"/>
        <dbReference type="ChEBI" id="CHEBI:43474"/>
        <dbReference type="ChEBI" id="CHEBI:59918"/>
        <dbReference type="ChEBI" id="CHEBI:64479"/>
        <dbReference type="ChEBI" id="CHEBI:138651"/>
        <dbReference type="EC" id="2.3.1.274"/>
    </reaction>
</comment>
<evidence type="ECO:0000256" key="3">
    <source>
        <dbReference type="ARBA" id="ARBA00022516"/>
    </source>
</evidence>
<dbReference type="InterPro" id="IPR012281">
    <property type="entry name" value="Phospholipid_synth_PlsX-like"/>
</dbReference>
<dbReference type="GO" id="GO:0006633">
    <property type="term" value="P:fatty acid biosynthetic process"/>
    <property type="evidence" value="ECO:0007669"/>
    <property type="project" value="UniProtKB-UniRule"/>
</dbReference>
<keyword evidence="6 10" id="KW-0594">Phospholipid biosynthesis</keyword>
<dbReference type="NCBIfam" id="TIGR00182">
    <property type="entry name" value="plsX"/>
    <property type="match status" value="1"/>
</dbReference>
<dbReference type="GO" id="GO:0008654">
    <property type="term" value="P:phospholipid biosynthetic process"/>
    <property type="evidence" value="ECO:0007669"/>
    <property type="project" value="UniProtKB-KW"/>
</dbReference>
<keyword evidence="3 10" id="KW-0444">Lipid biosynthesis</keyword>
<evidence type="ECO:0000256" key="5">
    <source>
        <dbReference type="ARBA" id="ARBA00023098"/>
    </source>
</evidence>
<dbReference type="PANTHER" id="PTHR30100">
    <property type="entry name" value="FATTY ACID/PHOSPHOLIPID SYNTHESIS PROTEIN PLSX"/>
    <property type="match status" value="1"/>
</dbReference>
<dbReference type="Proteomes" id="UP000297288">
    <property type="component" value="Unassembled WGS sequence"/>
</dbReference>
<evidence type="ECO:0000313" key="11">
    <source>
        <dbReference type="EMBL" id="TGG89104.1"/>
    </source>
</evidence>
<evidence type="ECO:0000256" key="9">
    <source>
        <dbReference type="ARBA" id="ARBA00046608"/>
    </source>
</evidence>
<reference evidence="11 12" key="1">
    <citation type="submission" date="2019-04" db="EMBL/GenBank/DDBJ databases">
        <title>Draft genome sequence data and analysis of a Fermenting Bacterium, Geotoga petraea strain HO-Geo1, isolated from heavy-oil petroleum reservoir in Russia.</title>
        <authorList>
            <person name="Grouzdev D.S."/>
            <person name="Semenova E.M."/>
            <person name="Sokolova D.S."/>
            <person name="Tourova T.P."/>
            <person name="Poltaraus A.B."/>
            <person name="Nazina T.N."/>
        </authorList>
    </citation>
    <scope>NUCLEOTIDE SEQUENCE [LARGE SCALE GENOMIC DNA]</scope>
    <source>
        <strain evidence="11 12">HO-Geo1</strain>
    </source>
</reference>
<keyword evidence="4 10" id="KW-0808">Transferase</keyword>
<dbReference type="EC" id="2.3.1.274" evidence="8 10"/>
<comment type="function">
    <text evidence="10">Catalyzes the reversible formation of acyl-phosphate (acyl-PO(4)) from acyl-[acyl-carrier-protein] (acyl-ACP). This enzyme utilizes acyl-ACP as fatty acyl donor, but not acyl-CoA.</text>
</comment>
<comment type="subunit">
    <text evidence="9 10">Homodimer. Probably interacts with PlsY.</text>
</comment>
<sequence length="327" mass="35600">MNMINKIGLDLYGGDNAPESTIQGALFALKNGILKNSELYIIGNLEDKTVFQGHENVHFIEAENTVTNETKPTQVIRLKNSSIYKGCEMLRTGDLDAFVSAGNTGALLSAGTFIAGRLEGIKRPALALALPGKNNKPRILVDAGANSEVKAEHFYDFAREGIAYAKFMDIKNPRVGILNIGTEEEKGTSTVRDAAEILKEKEDIDYVGFVEAREIFGNNFDVLLTDGFTGNNILKTIEGTAYYILDELRSTVNKGGLLTKIGALLMKKSLYSLRSKIDYRQYGGTFFLGVNGHLVKAHGSSDSEAISNAIYVAQKASSENLVSKITL</sequence>
<proteinExistence type="inferred from homology"/>
<protein>
    <recommendedName>
        <fullName evidence="8 10">Phosphate acyltransferase</fullName>
        <ecNumber evidence="8 10">2.3.1.274</ecNumber>
    </recommendedName>
    <alternativeName>
        <fullName evidence="10">Acyl-ACP phosphotransacylase</fullName>
    </alternativeName>
    <alternativeName>
        <fullName evidence="10">Acyl-[acyl-carrier-protein]--phosphate acyltransferase</fullName>
    </alternativeName>
    <alternativeName>
        <fullName evidence="10">Phosphate-acyl-ACP acyltransferase</fullName>
    </alternativeName>
</protein>
<comment type="subcellular location">
    <subcellularLocation>
        <location evidence="10">Cytoplasm</location>
    </subcellularLocation>
    <text evidence="10">Associated with the membrane possibly through PlsY.</text>
</comment>
<comment type="caution">
    <text evidence="11">The sequence shown here is derived from an EMBL/GenBank/DDBJ whole genome shotgun (WGS) entry which is preliminary data.</text>
</comment>
<evidence type="ECO:0000256" key="4">
    <source>
        <dbReference type="ARBA" id="ARBA00022679"/>
    </source>
</evidence>
<evidence type="ECO:0000256" key="2">
    <source>
        <dbReference type="ARBA" id="ARBA00022490"/>
    </source>
</evidence>
<keyword evidence="2 10" id="KW-0963">Cytoplasm</keyword>
<gene>
    <name evidence="10 11" type="primary">plsX</name>
    <name evidence="11" type="ORF">E4650_02610</name>
</gene>
<dbReference type="InterPro" id="IPR003664">
    <property type="entry name" value="FA_synthesis"/>
</dbReference>
<name>A0A4Z0W7U8_9BACT</name>
<dbReference type="UniPathway" id="UPA00085"/>
<dbReference type="GO" id="GO:0043811">
    <property type="term" value="F:phosphate:acyl-[acyl carrier protein] acyltransferase activity"/>
    <property type="evidence" value="ECO:0007669"/>
    <property type="project" value="UniProtKB-UniRule"/>
</dbReference>
<evidence type="ECO:0000256" key="8">
    <source>
        <dbReference type="ARBA" id="ARBA00024069"/>
    </source>
</evidence>
<comment type="similarity">
    <text evidence="10">Belongs to the PlsX family.</text>
</comment>
<dbReference type="OrthoDB" id="9806408at2"/>
<dbReference type="SUPFAM" id="SSF53659">
    <property type="entry name" value="Isocitrate/Isopropylmalate dehydrogenase-like"/>
    <property type="match status" value="1"/>
</dbReference>
<dbReference type="Pfam" id="PF02504">
    <property type="entry name" value="FA_synthesis"/>
    <property type="match status" value="1"/>
</dbReference>
<keyword evidence="5 10" id="KW-0443">Lipid metabolism</keyword>
<keyword evidence="11" id="KW-0012">Acyltransferase</keyword>
<comment type="pathway">
    <text evidence="10">Lipid metabolism; phospholipid metabolism.</text>
</comment>
<evidence type="ECO:0000256" key="6">
    <source>
        <dbReference type="ARBA" id="ARBA00023209"/>
    </source>
</evidence>
<evidence type="ECO:0000256" key="7">
    <source>
        <dbReference type="ARBA" id="ARBA00023264"/>
    </source>
</evidence>
<accession>A0A4Z0W7U8</accession>
<evidence type="ECO:0000256" key="10">
    <source>
        <dbReference type="HAMAP-Rule" id="MF_00019"/>
    </source>
</evidence>
<dbReference type="HAMAP" id="MF_00019">
    <property type="entry name" value="PlsX"/>
    <property type="match status" value="1"/>
</dbReference>
<dbReference type="PANTHER" id="PTHR30100:SF1">
    <property type="entry name" value="PHOSPHATE ACYLTRANSFERASE"/>
    <property type="match status" value="1"/>
</dbReference>
<dbReference type="AlphaFoldDB" id="A0A4Z0W7U8"/>
<organism evidence="11 12">
    <name type="scientific">Geotoga petraea</name>
    <dbReference type="NCBI Taxonomy" id="28234"/>
    <lineage>
        <taxon>Bacteria</taxon>
        <taxon>Thermotogati</taxon>
        <taxon>Thermotogota</taxon>
        <taxon>Thermotogae</taxon>
        <taxon>Petrotogales</taxon>
        <taxon>Petrotogaceae</taxon>
        <taxon>Geotoga</taxon>
    </lineage>
</organism>
<dbReference type="EMBL" id="SRME01000001">
    <property type="protein sequence ID" value="TGG89104.1"/>
    <property type="molecule type" value="Genomic_DNA"/>
</dbReference>